<name>A0A5N6HBH1_ASPFL</name>
<accession>A0A5N6HBH1</accession>
<evidence type="ECO:0000256" key="1">
    <source>
        <dbReference type="SAM" id="Phobius"/>
    </source>
</evidence>
<keyword evidence="1" id="KW-1133">Transmembrane helix</keyword>
<dbReference type="EMBL" id="ML734561">
    <property type="protein sequence ID" value="KAB8251019.1"/>
    <property type="molecule type" value="Genomic_DNA"/>
</dbReference>
<sequence length="73" mass="8427">MEGGMRPWWWIIGQRFLQTPGVYIVWRTQHSAIRILANEGVMQGLSGVIGLPIYGYSVLLPTMYFRHHGVRNL</sequence>
<evidence type="ECO:0000313" key="2">
    <source>
        <dbReference type="EMBL" id="KAB8251019.1"/>
    </source>
</evidence>
<reference evidence="2" key="1">
    <citation type="submission" date="2019-04" db="EMBL/GenBank/DDBJ databases">
        <title>Friends and foes A comparative genomics study of 23 Aspergillus species from section Flavi.</title>
        <authorList>
            <consortium name="DOE Joint Genome Institute"/>
            <person name="Kjaerbolling I."/>
            <person name="Vesth T."/>
            <person name="Frisvad J.C."/>
            <person name="Nybo J.L."/>
            <person name="Theobald S."/>
            <person name="Kildgaard S."/>
            <person name="Isbrandt T."/>
            <person name="Kuo A."/>
            <person name="Sato A."/>
            <person name="Lyhne E.K."/>
            <person name="Kogle M.E."/>
            <person name="Wiebenga A."/>
            <person name="Kun R.S."/>
            <person name="Lubbers R.J."/>
            <person name="Makela M.R."/>
            <person name="Barry K."/>
            <person name="Chovatia M."/>
            <person name="Clum A."/>
            <person name="Daum C."/>
            <person name="Haridas S."/>
            <person name="He G."/>
            <person name="LaButti K."/>
            <person name="Lipzen A."/>
            <person name="Mondo S."/>
            <person name="Riley R."/>
            <person name="Salamov A."/>
            <person name="Simmons B.A."/>
            <person name="Magnuson J.K."/>
            <person name="Henrissat B."/>
            <person name="Mortensen U.H."/>
            <person name="Larsen T.O."/>
            <person name="Devries R.P."/>
            <person name="Grigoriev I.V."/>
            <person name="Machida M."/>
            <person name="Baker S.E."/>
            <person name="Andersen M.R."/>
        </authorList>
    </citation>
    <scope>NUCLEOTIDE SEQUENCE [LARGE SCALE GENOMIC DNA]</scope>
    <source>
        <strain evidence="2">CBS 121.62</strain>
    </source>
</reference>
<protein>
    <submittedName>
        <fullName evidence="2">Uncharacterized protein</fullName>
    </submittedName>
</protein>
<keyword evidence="1" id="KW-0812">Transmembrane</keyword>
<organism evidence="2">
    <name type="scientific">Aspergillus flavus</name>
    <dbReference type="NCBI Taxonomy" id="5059"/>
    <lineage>
        <taxon>Eukaryota</taxon>
        <taxon>Fungi</taxon>
        <taxon>Dikarya</taxon>
        <taxon>Ascomycota</taxon>
        <taxon>Pezizomycotina</taxon>
        <taxon>Eurotiomycetes</taxon>
        <taxon>Eurotiomycetidae</taxon>
        <taxon>Eurotiales</taxon>
        <taxon>Aspergillaceae</taxon>
        <taxon>Aspergillus</taxon>
        <taxon>Aspergillus subgen. Circumdati</taxon>
    </lineage>
</organism>
<proteinExistence type="predicted"/>
<keyword evidence="1" id="KW-0472">Membrane</keyword>
<dbReference type="Proteomes" id="UP000325434">
    <property type="component" value="Unassembled WGS sequence"/>
</dbReference>
<gene>
    <name evidence="2" type="ORF">BDV35DRAFT_339862</name>
</gene>
<dbReference type="AlphaFoldDB" id="A0A5N6HBH1"/>
<feature type="transmembrane region" description="Helical" evidence="1">
    <location>
        <begin position="44"/>
        <end position="65"/>
    </location>
</feature>